<evidence type="ECO:0000259" key="3">
    <source>
        <dbReference type="SMART" id="SM01007"/>
    </source>
</evidence>
<accession>A0A0D2HXI9</accession>
<dbReference type="PANTHER" id="PTHR22789:SF0">
    <property type="entry name" value="3-OXO-TETRONATE 4-PHOSPHATE DECARBOXYLASE-RELATED"/>
    <property type="match status" value="1"/>
</dbReference>
<dbReference type="InterPro" id="IPR036409">
    <property type="entry name" value="Aldolase_II/adducin_N_sf"/>
</dbReference>
<evidence type="ECO:0000256" key="1">
    <source>
        <dbReference type="ARBA" id="ARBA00022723"/>
    </source>
</evidence>
<evidence type="ECO:0000313" key="4">
    <source>
        <dbReference type="EMBL" id="KIX15013.1"/>
    </source>
</evidence>
<dbReference type="FunCoup" id="A0A0D2HXI9">
    <property type="interactions" value="211"/>
</dbReference>
<dbReference type="Gene3D" id="2.60.120.10">
    <property type="entry name" value="Jelly Rolls"/>
    <property type="match status" value="1"/>
</dbReference>
<dbReference type="InParanoid" id="A0A0D2HXI9"/>
<dbReference type="Pfam" id="PF00596">
    <property type="entry name" value="Aldolase_II"/>
    <property type="match status" value="1"/>
</dbReference>
<dbReference type="EMBL" id="AZAC01000005">
    <property type="protein sequence ID" value="KIX15013.1"/>
    <property type="molecule type" value="Genomic_DNA"/>
</dbReference>
<feature type="domain" description="Class II aldolase/adducin N-terminal" evidence="3">
    <location>
        <begin position="6"/>
        <end position="182"/>
    </location>
</feature>
<gene>
    <name evidence="4" type="ORF">X474_06035</name>
</gene>
<proteinExistence type="predicted"/>
<dbReference type="InterPro" id="IPR050197">
    <property type="entry name" value="Aldolase_class_II_sugar_metab"/>
</dbReference>
<sequence>MDNTRELFIKICRMAWERGYMAATDGNITCRLDQDRLLVTPSGRSKALITEDDLLEVDLKGKVLSGKGRPSSELAVHLAAYEVRPEIQSVVHAHPPFATALTASGRGLDIKSVPEVMVGLGRVPVVPYATTGSPELAQAVKPYFRDYDGVLLDHHGTVALGSNLENAWARTEKLETASRVVVEAERLGGAIPLPAGERALLRKKGGRENQPPLHAKARPQLDLAQRVELKTLPYTSGFAVEKQWQDNRGQVHLIIDDLPVCRICLLTLNQGSGYRGGHVHQKKNEGFYVVSGQARVELACPETGQRQTYDLGPGSRLWMQPGVAHRISALSDLCFVEFTDSSYDPEDDIKFEFTNQ</sequence>
<reference evidence="4 5" key="1">
    <citation type="submission" date="2013-11" db="EMBL/GenBank/DDBJ databases">
        <title>Metagenomic analysis of a methanogenic consortium involved in long chain n-alkane degradation.</title>
        <authorList>
            <person name="Davidova I.A."/>
            <person name="Callaghan A.V."/>
            <person name="Wawrik B."/>
            <person name="Pruitt S."/>
            <person name="Marks C."/>
            <person name="Duncan K.E."/>
            <person name="Suflita J.M."/>
        </authorList>
    </citation>
    <scope>NUCLEOTIDE SEQUENCE [LARGE SCALE GENOMIC DNA]</scope>
    <source>
        <strain evidence="4 5">SPR</strain>
    </source>
</reference>
<evidence type="ECO:0000256" key="2">
    <source>
        <dbReference type="ARBA" id="ARBA00023239"/>
    </source>
</evidence>
<dbReference type="PANTHER" id="PTHR22789">
    <property type="entry name" value="FUCULOSE PHOSPHATE ALDOLASE"/>
    <property type="match status" value="1"/>
</dbReference>
<keyword evidence="2" id="KW-0456">Lyase</keyword>
<organism evidence="4 5">
    <name type="scientific">Dethiosulfatarculus sandiegensis</name>
    <dbReference type="NCBI Taxonomy" id="1429043"/>
    <lineage>
        <taxon>Bacteria</taxon>
        <taxon>Pseudomonadati</taxon>
        <taxon>Thermodesulfobacteriota</taxon>
        <taxon>Desulfarculia</taxon>
        <taxon>Desulfarculales</taxon>
        <taxon>Desulfarculaceae</taxon>
        <taxon>Dethiosulfatarculus</taxon>
    </lineage>
</organism>
<dbReference type="STRING" id="1429043.X474_06035"/>
<comment type="caution">
    <text evidence="4">The sequence shown here is derived from an EMBL/GenBank/DDBJ whole genome shotgun (WGS) entry which is preliminary data.</text>
</comment>
<dbReference type="GO" id="GO:0016832">
    <property type="term" value="F:aldehyde-lyase activity"/>
    <property type="evidence" value="ECO:0007669"/>
    <property type="project" value="TreeGrafter"/>
</dbReference>
<dbReference type="GO" id="GO:0019323">
    <property type="term" value="P:pentose catabolic process"/>
    <property type="evidence" value="ECO:0007669"/>
    <property type="project" value="TreeGrafter"/>
</dbReference>
<dbReference type="InterPro" id="IPR014710">
    <property type="entry name" value="RmlC-like_jellyroll"/>
</dbReference>
<dbReference type="GO" id="GO:0046872">
    <property type="term" value="F:metal ion binding"/>
    <property type="evidence" value="ECO:0007669"/>
    <property type="project" value="UniProtKB-KW"/>
</dbReference>
<dbReference type="Proteomes" id="UP000032233">
    <property type="component" value="Unassembled WGS sequence"/>
</dbReference>
<name>A0A0D2HXI9_9BACT</name>
<dbReference type="InterPro" id="IPR029303">
    <property type="entry name" value="CapF_C"/>
</dbReference>
<dbReference type="InterPro" id="IPR011051">
    <property type="entry name" value="RmlC_Cupin_sf"/>
</dbReference>
<dbReference type="SMART" id="SM01007">
    <property type="entry name" value="Aldolase_II"/>
    <property type="match status" value="1"/>
</dbReference>
<evidence type="ECO:0000313" key="5">
    <source>
        <dbReference type="Proteomes" id="UP000032233"/>
    </source>
</evidence>
<dbReference type="Gene3D" id="3.40.225.10">
    <property type="entry name" value="Class II aldolase/adducin N-terminal domain"/>
    <property type="match status" value="1"/>
</dbReference>
<dbReference type="OrthoDB" id="5291399at2"/>
<dbReference type="SUPFAM" id="SSF51182">
    <property type="entry name" value="RmlC-like cupins"/>
    <property type="match status" value="1"/>
</dbReference>
<dbReference type="SUPFAM" id="SSF53639">
    <property type="entry name" value="AraD/HMP-PK domain-like"/>
    <property type="match status" value="1"/>
</dbReference>
<dbReference type="AlphaFoldDB" id="A0A0D2HXI9"/>
<dbReference type="Pfam" id="PF14667">
    <property type="entry name" value="Polysacc_synt_C"/>
    <property type="match status" value="1"/>
</dbReference>
<dbReference type="GO" id="GO:0005829">
    <property type="term" value="C:cytosol"/>
    <property type="evidence" value="ECO:0007669"/>
    <property type="project" value="TreeGrafter"/>
</dbReference>
<protein>
    <submittedName>
        <fullName evidence="4">Fuculose phosphate aldolase</fullName>
    </submittedName>
</protein>
<keyword evidence="1" id="KW-0479">Metal-binding</keyword>
<dbReference type="RefSeq" id="WP_052514894.1">
    <property type="nucleotide sequence ID" value="NZ_AZAC01000005.1"/>
</dbReference>
<dbReference type="InterPro" id="IPR001303">
    <property type="entry name" value="Aldolase_II/adducin_N"/>
</dbReference>
<keyword evidence="5" id="KW-1185">Reference proteome</keyword>